<evidence type="ECO:0000313" key="3">
    <source>
        <dbReference type="Proteomes" id="UP000608513"/>
    </source>
</evidence>
<proteinExistence type="predicted"/>
<evidence type="ECO:0000256" key="1">
    <source>
        <dbReference type="SAM" id="Phobius"/>
    </source>
</evidence>
<sequence>MSSFRVALAVIVTLSVVCAASVIFLIRERDIPRWLDVAASILLLLISAIFLGMTQAILDLLPNKTFQDKDLRTQYQIALLVIPFFTANLATSLMAHALLSDRNYAGQMGFWTACKELAIILAKALFLLLPPVWPLLAYYWVKVRPRCETGSAKMAPSEAT</sequence>
<name>A0A923MQY1_9BURK</name>
<feature type="transmembrane region" description="Helical" evidence="1">
    <location>
        <begin position="120"/>
        <end position="141"/>
    </location>
</feature>
<organism evidence="2 3">
    <name type="scientific">Ramlibacter cellulosilyticus</name>
    <dbReference type="NCBI Taxonomy" id="2764187"/>
    <lineage>
        <taxon>Bacteria</taxon>
        <taxon>Pseudomonadati</taxon>
        <taxon>Pseudomonadota</taxon>
        <taxon>Betaproteobacteria</taxon>
        <taxon>Burkholderiales</taxon>
        <taxon>Comamonadaceae</taxon>
        <taxon>Ramlibacter</taxon>
    </lineage>
</organism>
<feature type="transmembrane region" description="Helical" evidence="1">
    <location>
        <begin position="6"/>
        <end position="26"/>
    </location>
</feature>
<comment type="caution">
    <text evidence="2">The sequence shown here is derived from an EMBL/GenBank/DDBJ whole genome shotgun (WGS) entry which is preliminary data.</text>
</comment>
<dbReference type="EMBL" id="JACORT010000003">
    <property type="protein sequence ID" value="MBC5783198.1"/>
    <property type="molecule type" value="Genomic_DNA"/>
</dbReference>
<dbReference type="Proteomes" id="UP000608513">
    <property type="component" value="Unassembled WGS sequence"/>
</dbReference>
<feature type="transmembrane region" description="Helical" evidence="1">
    <location>
        <begin position="38"/>
        <end position="57"/>
    </location>
</feature>
<gene>
    <name evidence="2" type="ORF">H8N03_09605</name>
</gene>
<dbReference type="AlphaFoldDB" id="A0A923MQY1"/>
<keyword evidence="1" id="KW-0812">Transmembrane</keyword>
<accession>A0A923MQY1</accession>
<keyword evidence="3" id="KW-1185">Reference proteome</keyword>
<keyword evidence="1" id="KW-0472">Membrane</keyword>
<dbReference type="RefSeq" id="WP_187075942.1">
    <property type="nucleotide sequence ID" value="NZ_JACORT010000003.1"/>
</dbReference>
<feature type="transmembrane region" description="Helical" evidence="1">
    <location>
        <begin position="77"/>
        <end position="99"/>
    </location>
</feature>
<protein>
    <submittedName>
        <fullName evidence="2">Uncharacterized protein</fullName>
    </submittedName>
</protein>
<reference evidence="2" key="1">
    <citation type="submission" date="2020-08" db="EMBL/GenBank/DDBJ databases">
        <title>Ramlibacter sp. USB13 16S ribosomal RNA gene genome sequencing and assembly.</title>
        <authorList>
            <person name="Kang M."/>
        </authorList>
    </citation>
    <scope>NUCLEOTIDE SEQUENCE</scope>
    <source>
        <strain evidence="2">USB13</strain>
    </source>
</reference>
<evidence type="ECO:0000313" key="2">
    <source>
        <dbReference type="EMBL" id="MBC5783198.1"/>
    </source>
</evidence>
<keyword evidence="1" id="KW-1133">Transmembrane helix</keyword>